<organism evidence="11 12">
    <name type="scientific">Aspergillus brasiliensis</name>
    <dbReference type="NCBI Taxonomy" id="319629"/>
    <lineage>
        <taxon>Eukaryota</taxon>
        <taxon>Fungi</taxon>
        <taxon>Dikarya</taxon>
        <taxon>Ascomycota</taxon>
        <taxon>Pezizomycotina</taxon>
        <taxon>Eurotiomycetes</taxon>
        <taxon>Eurotiomycetidae</taxon>
        <taxon>Eurotiales</taxon>
        <taxon>Aspergillaceae</taxon>
        <taxon>Aspergillus</taxon>
        <taxon>Aspergillus subgen. Circumdati</taxon>
    </lineage>
</organism>
<evidence type="ECO:0000256" key="5">
    <source>
        <dbReference type="ARBA" id="ARBA00022989"/>
    </source>
</evidence>
<feature type="region of interest" description="Disordered" evidence="7">
    <location>
        <begin position="529"/>
        <end position="642"/>
    </location>
</feature>
<protein>
    <recommendedName>
        <fullName evidence="13">Dolichyl-diphosphooligosaccharide--protein glycosyltransferase subunit 2</fullName>
    </recommendedName>
</protein>
<feature type="compositionally biased region" description="Low complexity" evidence="7">
    <location>
        <begin position="559"/>
        <end position="569"/>
    </location>
</feature>
<keyword evidence="2 8" id="KW-0812">Transmembrane</keyword>
<feature type="domain" description="Helix-turn-helix" evidence="9">
    <location>
        <begin position="712"/>
        <end position="756"/>
    </location>
</feature>
<keyword evidence="4" id="KW-0256">Endoplasmic reticulum</keyword>
<feature type="region of interest" description="Disordered" evidence="7">
    <location>
        <begin position="50"/>
        <end position="73"/>
    </location>
</feature>
<feature type="transmembrane region" description="Helical" evidence="8">
    <location>
        <begin position="431"/>
        <end position="459"/>
    </location>
</feature>
<dbReference type="PANTHER" id="PTHR12640">
    <property type="entry name" value="RIBOPHORIN II"/>
    <property type="match status" value="1"/>
</dbReference>
<dbReference type="Pfam" id="PF25147">
    <property type="entry name" value="Ribophorin_II_C"/>
    <property type="match status" value="1"/>
</dbReference>
<keyword evidence="3" id="KW-0732">Signal</keyword>
<dbReference type="GO" id="GO:0006487">
    <property type="term" value="P:protein N-linked glycosylation"/>
    <property type="evidence" value="ECO:0007669"/>
    <property type="project" value="TreeGrafter"/>
</dbReference>
<gene>
    <name evidence="11" type="ORF">AbraCBS73388_001260</name>
</gene>
<evidence type="ECO:0008006" key="13">
    <source>
        <dbReference type="Google" id="ProtNLM"/>
    </source>
</evidence>
<keyword evidence="6 8" id="KW-0472">Membrane</keyword>
<evidence type="ECO:0000256" key="7">
    <source>
        <dbReference type="SAM" id="MobiDB-lite"/>
    </source>
</evidence>
<sequence>MLRRQRTEWQANYSVYSIGRVMRRRFEACRACEAWKESVNGMRADGRFGKRRQAGAAPPGNPKHLAQTTNAASKQARSLLHIQLVVIADQGDPSVKRRRGVGTSRQTAGAGGLPGLETRHERHGAIAKERLLSRSRISGIATVAGKPDNPDEGAKKKCLAARTPSRCREIRACAGGRAVTGLPLAPKPRALILAHLPLRPVRVDDPASHFLSLYPRCLALSLPPFSSKLLPGRCGFGLSLIMQLWHSVLQLSLLASAAIPTAAASAWGFTDATVSVNTKGAGVGAGVKEVIPDNKALTKPIALGVADTLKVTLTAQEGRTGKHAHQVYLLLQDPETGLDISYPFNVKDNGKSRLDLTQKDLPIQFLTAPEPLEARFLIGSFGESTAYNGAAFQLAVARNPDEPVPTVEVSRYGKLPEIHHIFKSDAQSPPIVITLAFVAMVLATLPVLGGVWLFLGVNVNHLPTALKSAPIPHIVFLGSLLSIEGLFFLYYSSWTLFQLLPAVAVVGSVAFVSGSRALGEVQGRRLAGLRTSVLNPSSTPRSATSNPPDPMGASSSKPARSAAQAVSRRQYPKQPVSPPTSSPAQPARASKPTRQQQQSQPQPQPPRQPSRPPPTGPTYHSKEPPSTERSSAIDLDGRDPDFAAHLRSIGPVIPNPTFSNSSTFASQQPAPTVFPPASNPALLVFSARQRLTKAAEQELESMGRSGFQGREYLDALTIRQVLAMRDRQGLSAEEIERLLRLKSGVVGRLGGKGVVADIG</sequence>
<dbReference type="InterPro" id="IPR054448">
    <property type="entry name" value="HTH_put_ascomycetes"/>
</dbReference>
<name>A0A9W5Z0R2_9EURO</name>
<dbReference type="Proteomes" id="UP001143548">
    <property type="component" value="Unassembled WGS sequence"/>
</dbReference>
<dbReference type="Pfam" id="PF22943">
    <property type="entry name" value="HTH_68"/>
    <property type="match status" value="1"/>
</dbReference>
<reference evidence="11" key="1">
    <citation type="submission" date="2022-07" db="EMBL/GenBank/DDBJ databases">
        <title>Taxonomy of Aspergillus series Nigri: significant species reduction supported by multi-species coalescent approaches.</title>
        <authorList>
            <person name="Bian C."/>
            <person name="Kusuya Y."/>
            <person name="Sklenar F."/>
            <person name="D'hooge E."/>
            <person name="Yaguchi T."/>
            <person name="Takahashi H."/>
            <person name="Hubka V."/>
        </authorList>
    </citation>
    <scope>NUCLEOTIDE SEQUENCE</scope>
    <source>
        <strain evidence="11">CBS 733.88</strain>
    </source>
</reference>
<evidence type="ECO:0000313" key="12">
    <source>
        <dbReference type="Proteomes" id="UP001143548"/>
    </source>
</evidence>
<comment type="caution">
    <text evidence="11">The sequence shown here is derived from an EMBL/GenBank/DDBJ whole genome shotgun (WGS) entry which is preliminary data.</text>
</comment>
<feature type="transmembrane region" description="Helical" evidence="8">
    <location>
        <begin position="471"/>
        <end position="491"/>
    </location>
</feature>
<keyword evidence="5 8" id="KW-1133">Transmembrane helix</keyword>
<dbReference type="AlphaFoldDB" id="A0A9W5Z0R2"/>
<dbReference type="InterPro" id="IPR056790">
    <property type="entry name" value="Ribophorin_II_C"/>
</dbReference>
<dbReference type="EMBL" id="BROQ01000116">
    <property type="protein sequence ID" value="GKZ25616.1"/>
    <property type="molecule type" value="Genomic_DNA"/>
</dbReference>
<comment type="subcellular location">
    <subcellularLocation>
        <location evidence="1">Endoplasmic reticulum membrane</location>
        <topology evidence="1">Multi-pass membrane protein</topology>
    </subcellularLocation>
</comment>
<dbReference type="PANTHER" id="PTHR12640:SF0">
    <property type="entry name" value="DOLICHYL-DIPHOSPHOOLIGOSACCHARIDE--PROTEIN GLYCOSYLTRANSFERASE SUBUNIT 2"/>
    <property type="match status" value="1"/>
</dbReference>
<feature type="compositionally biased region" description="Pro residues" evidence="7">
    <location>
        <begin position="602"/>
        <end position="616"/>
    </location>
</feature>
<evidence type="ECO:0000256" key="2">
    <source>
        <dbReference type="ARBA" id="ARBA00022692"/>
    </source>
</evidence>
<evidence type="ECO:0000256" key="1">
    <source>
        <dbReference type="ARBA" id="ARBA00004477"/>
    </source>
</evidence>
<feature type="transmembrane region" description="Helical" evidence="8">
    <location>
        <begin position="497"/>
        <end position="518"/>
    </location>
</feature>
<dbReference type="GO" id="GO:0008250">
    <property type="term" value="C:oligosaccharyltransferase complex"/>
    <property type="evidence" value="ECO:0007669"/>
    <property type="project" value="InterPro"/>
</dbReference>
<feature type="region of interest" description="Disordered" evidence="7">
    <location>
        <begin position="94"/>
        <end position="117"/>
    </location>
</feature>
<proteinExistence type="predicted"/>
<evidence type="ECO:0000256" key="4">
    <source>
        <dbReference type="ARBA" id="ARBA00022824"/>
    </source>
</evidence>
<evidence type="ECO:0000256" key="8">
    <source>
        <dbReference type="SAM" id="Phobius"/>
    </source>
</evidence>
<feature type="compositionally biased region" description="Polar residues" evidence="7">
    <location>
        <begin position="532"/>
        <end position="546"/>
    </location>
</feature>
<evidence type="ECO:0000313" key="11">
    <source>
        <dbReference type="EMBL" id="GKZ25616.1"/>
    </source>
</evidence>
<evidence type="ECO:0000256" key="6">
    <source>
        <dbReference type="ARBA" id="ARBA00023136"/>
    </source>
</evidence>
<evidence type="ECO:0000259" key="10">
    <source>
        <dbReference type="Pfam" id="PF25147"/>
    </source>
</evidence>
<feature type="domain" description="Ribophorin II C-terminal" evidence="10">
    <location>
        <begin position="422"/>
        <end position="525"/>
    </location>
</feature>
<evidence type="ECO:0000259" key="9">
    <source>
        <dbReference type="Pfam" id="PF22943"/>
    </source>
</evidence>
<evidence type="ECO:0000256" key="3">
    <source>
        <dbReference type="ARBA" id="ARBA00022729"/>
    </source>
</evidence>
<dbReference type="InterPro" id="IPR008814">
    <property type="entry name" value="Swp1"/>
</dbReference>
<accession>A0A9W5Z0R2</accession>